<feature type="non-terminal residue" evidence="9">
    <location>
        <position position="473"/>
    </location>
</feature>
<feature type="transmembrane region" description="Helical" evidence="8">
    <location>
        <begin position="86"/>
        <end position="103"/>
    </location>
</feature>
<evidence type="ECO:0008006" key="11">
    <source>
        <dbReference type="Google" id="ProtNLM"/>
    </source>
</evidence>
<organism evidence="9 10">
    <name type="scientific">Brenthis ino</name>
    <name type="common">lesser marbled fritillary</name>
    <dbReference type="NCBI Taxonomy" id="405034"/>
    <lineage>
        <taxon>Eukaryota</taxon>
        <taxon>Metazoa</taxon>
        <taxon>Ecdysozoa</taxon>
        <taxon>Arthropoda</taxon>
        <taxon>Hexapoda</taxon>
        <taxon>Insecta</taxon>
        <taxon>Pterygota</taxon>
        <taxon>Neoptera</taxon>
        <taxon>Endopterygota</taxon>
        <taxon>Lepidoptera</taxon>
        <taxon>Glossata</taxon>
        <taxon>Ditrysia</taxon>
        <taxon>Papilionoidea</taxon>
        <taxon>Nymphalidae</taxon>
        <taxon>Heliconiinae</taxon>
        <taxon>Argynnini</taxon>
        <taxon>Brenthis</taxon>
    </lineage>
</organism>
<feature type="transmembrane region" description="Helical" evidence="8">
    <location>
        <begin position="316"/>
        <end position="335"/>
    </location>
</feature>
<dbReference type="EMBL" id="OV170222">
    <property type="protein sequence ID" value="CAH0721260.1"/>
    <property type="molecule type" value="Genomic_DNA"/>
</dbReference>
<evidence type="ECO:0000256" key="2">
    <source>
        <dbReference type="ARBA" id="ARBA00022448"/>
    </source>
</evidence>
<dbReference type="GO" id="GO:0005886">
    <property type="term" value="C:plasma membrane"/>
    <property type="evidence" value="ECO:0007669"/>
    <property type="project" value="UniProtKB-SubCell"/>
</dbReference>
<dbReference type="InterPro" id="IPR036259">
    <property type="entry name" value="MFS_trans_sf"/>
</dbReference>
<keyword evidence="5 8" id="KW-0812">Transmembrane</keyword>
<dbReference type="Pfam" id="PF00083">
    <property type="entry name" value="Sugar_tr"/>
    <property type="match status" value="1"/>
</dbReference>
<keyword evidence="6 8" id="KW-1133">Transmembrane helix</keyword>
<evidence type="ECO:0000256" key="7">
    <source>
        <dbReference type="ARBA" id="ARBA00023136"/>
    </source>
</evidence>
<comment type="subcellular location">
    <subcellularLocation>
        <location evidence="1">Cell membrane</location>
        <topology evidence="1">Multi-pass membrane protein</topology>
    </subcellularLocation>
</comment>
<dbReference type="PANTHER" id="PTHR48021">
    <property type="match status" value="1"/>
</dbReference>
<keyword evidence="10" id="KW-1185">Reference proteome</keyword>
<evidence type="ECO:0000313" key="9">
    <source>
        <dbReference type="EMBL" id="CAH0721260.1"/>
    </source>
</evidence>
<gene>
    <name evidence="9" type="ORF">BINO364_LOCUS7379</name>
</gene>
<dbReference type="PANTHER" id="PTHR48021:SF1">
    <property type="entry name" value="GH07001P-RELATED"/>
    <property type="match status" value="1"/>
</dbReference>
<feature type="transmembrane region" description="Helical" evidence="8">
    <location>
        <begin position="388"/>
        <end position="409"/>
    </location>
</feature>
<protein>
    <recommendedName>
        <fullName evidence="11">Facilitated trehalose transporter Tret1-like</fullName>
    </recommendedName>
</protein>
<evidence type="ECO:0000256" key="6">
    <source>
        <dbReference type="ARBA" id="ARBA00022989"/>
    </source>
</evidence>
<dbReference type="OrthoDB" id="8120565at2759"/>
<keyword evidence="2" id="KW-0813">Transport</keyword>
<dbReference type="AlphaFoldDB" id="A0A8J9YCC8"/>
<keyword evidence="4" id="KW-0762">Sugar transport</keyword>
<proteinExistence type="predicted"/>
<feature type="transmembrane region" description="Helical" evidence="8">
    <location>
        <begin position="171"/>
        <end position="189"/>
    </location>
</feature>
<dbReference type="InterPro" id="IPR050549">
    <property type="entry name" value="MFS_Trehalose_Transporter"/>
</dbReference>
<evidence type="ECO:0000256" key="4">
    <source>
        <dbReference type="ARBA" id="ARBA00022597"/>
    </source>
</evidence>
<feature type="transmembrane region" description="Helical" evidence="8">
    <location>
        <begin position="56"/>
        <end position="74"/>
    </location>
</feature>
<keyword evidence="3" id="KW-1003">Cell membrane</keyword>
<dbReference type="FunFam" id="1.20.1250.20:FF:000218">
    <property type="entry name" value="facilitated trehalose transporter Tret1"/>
    <property type="match status" value="1"/>
</dbReference>
<feature type="transmembrane region" description="Helical" evidence="8">
    <location>
        <begin position="355"/>
        <end position="376"/>
    </location>
</feature>
<feature type="transmembrane region" description="Helical" evidence="8">
    <location>
        <begin position="247"/>
        <end position="269"/>
    </location>
</feature>
<name>A0A8J9YCC8_9NEOP</name>
<sequence>MKLIFTPLIRQYVLVVTANLAILTTGMSLAWPSPSMVKLRNAAETPLPSPITDEEGSWVVAGGFIIAVFTNFLSRIMTDKIGRKQCIIFASIVKLFGAITLVFANEVWIFILCRTAMLIFDCCLLVVIPVYASEIANKEQRGALGTFLQLFSSVGVLFTLSLGPFLQYKTFSIINASVFAVLTVPLLFLPDTPFYFYSKGRLDEAMTVLTSIRGSEILAKQELEEYKVSSDKSKRKIDKSALFKNKAFLRASCLGLMLTGGSQMIGSNAINFYLQTILESTKTSVPSEIASVIVGCIQVLASFCTTFIMNTFGRRNILMSSLVGILVGMLGLGTFFEIGGVEGYVVTGFMNYLPIISLILVIFCYNVGIGSVLWVVVSELFEGPSRALGVTISFTSSNTLIFVTTKYFALMTTALGPATTYWLFSSMCVLLFATIAIFLPETKGKSFSDIQIALGDNIDVQENINENKKYNIP</sequence>
<dbReference type="Proteomes" id="UP000838878">
    <property type="component" value="Chromosome 2"/>
</dbReference>
<dbReference type="Gene3D" id="1.20.1250.20">
    <property type="entry name" value="MFS general substrate transporter like domains"/>
    <property type="match status" value="1"/>
</dbReference>
<feature type="transmembrane region" description="Helical" evidence="8">
    <location>
        <begin position="421"/>
        <end position="439"/>
    </location>
</feature>
<evidence type="ECO:0000256" key="8">
    <source>
        <dbReference type="SAM" id="Phobius"/>
    </source>
</evidence>
<evidence type="ECO:0000313" key="10">
    <source>
        <dbReference type="Proteomes" id="UP000838878"/>
    </source>
</evidence>
<feature type="transmembrane region" description="Helical" evidence="8">
    <location>
        <begin position="144"/>
        <end position="165"/>
    </location>
</feature>
<feature type="transmembrane region" description="Helical" evidence="8">
    <location>
        <begin position="12"/>
        <end position="31"/>
    </location>
</feature>
<feature type="transmembrane region" description="Helical" evidence="8">
    <location>
        <begin position="289"/>
        <end position="309"/>
    </location>
</feature>
<evidence type="ECO:0000256" key="5">
    <source>
        <dbReference type="ARBA" id="ARBA00022692"/>
    </source>
</evidence>
<reference evidence="9" key="1">
    <citation type="submission" date="2021-12" db="EMBL/GenBank/DDBJ databases">
        <authorList>
            <person name="Martin H S."/>
        </authorList>
    </citation>
    <scope>NUCLEOTIDE SEQUENCE</scope>
</reference>
<evidence type="ECO:0000256" key="1">
    <source>
        <dbReference type="ARBA" id="ARBA00004651"/>
    </source>
</evidence>
<feature type="transmembrane region" description="Helical" evidence="8">
    <location>
        <begin position="109"/>
        <end position="132"/>
    </location>
</feature>
<dbReference type="SUPFAM" id="SSF103473">
    <property type="entry name" value="MFS general substrate transporter"/>
    <property type="match status" value="1"/>
</dbReference>
<evidence type="ECO:0000256" key="3">
    <source>
        <dbReference type="ARBA" id="ARBA00022475"/>
    </source>
</evidence>
<dbReference type="InterPro" id="IPR005828">
    <property type="entry name" value="MFS_sugar_transport-like"/>
</dbReference>
<keyword evidence="7 8" id="KW-0472">Membrane</keyword>
<accession>A0A8J9YCC8</accession>
<dbReference type="GO" id="GO:0022857">
    <property type="term" value="F:transmembrane transporter activity"/>
    <property type="evidence" value="ECO:0007669"/>
    <property type="project" value="InterPro"/>
</dbReference>